<protein>
    <submittedName>
        <fullName evidence="1">Uncharacterized protein</fullName>
    </submittedName>
</protein>
<dbReference type="AlphaFoldDB" id="A0A2P2NRE9"/>
<name>A0A2P2NRE9_RHIMU</name>
<sequence>MVSRSVLDIMFTRFLIKCMETPFFTAM</sequence>
<organism evidence="1">
    <name type="scientific">Rhizophora mucronata</name>
    <name type="common">Asiatic mangrove</name>
    <dbReference type="NCBI Taxonomy" id="61149"/>
    <lineage>
        <taxon>Eukaryota</taxon>
        <taxon>Viridiplantae</taxon>
        <taxon>Streptophyta</taxon>
        <taxon>Embryophyta</taxon>
        <taxon>Tracheophyta</taxon>
        <taxon>Spermatophyta</taxon>
        <taxon>Magnoliopsida</taxon>
        <taxon>eudicotyledons</taxon>
        <taxon>Gunneridae</taxon>
        <taxon>Pentapetalae</taxon>
        <taxon>rosids</taxon>
        <taxon>fabids</taxon>
        <taxon>Malpighiales</taxon>
        <taxon>Rhizophoraceae</taxon>
        <taxon>Rhizophora</taxon>
    </lineage>
</organism>
<dbReference type="EMBL" id="GGEC01064593">
    <property type="protein sequence ID" value="MBX45077.1"/>
    <property type="molecule type" value="Transcribed_RNA"/>
</dbReference>
<proteinExistence type="predicted"/>
<reference evidence="1" key="1">
    <citation type="submission" date="2018-02" db="EMBL/GenBank/DDBJ databases">
        <title>Rhizophora mucronata_Transcriptome.</title>
        <authorList>
            <person name="Meera S.P."/>
            <person name="Sreeshan A."/>
            <person name="Augustine A."/>
        </authorList>
    </citation>
    <scope>NUCLEOTIDE SEQUENCE</scope>
    <source>
        <tissue evidence="1">Leaf</tissue>
    </source>
</reference>
<accession>A0A2P2NRE9</accession>
<evidence type="ECO:0000313" key="1">
    <source>
        <dbReference type="EMBL" id="MBX45077.1"/>
    </source>
</evidence>